<proteinExistence type="inferred from homology"/>
<evidence type="ECO:0000256" key="2">
    <source>
        <dbReference type="ARBA" id="ARBA00023274"/>
    </source>
</evidence>
<dbReference type="GO" id="GO:0003735">
    <property type="term" value="F:structural constituent of ribosome"/>
    <property type="evidence" value="ECO:0007669"/>
    <property type="project" value="InterPro"/>
</dbReference>
<dbReference type="HAMAP" id="MF_01363">
    <property type="entry name" value="Ribosomal_bL21"/>
    <property type="match status" value="1"/>
</dbReference>
<dbReference type="GO" id="GO:0006412">
    <property type="term" value="P:translation"/>
    <property type="evidence" value="ECO:0007669"/>
    <property type="project" value="UniProtKB-UniRule"/>
</dbReference>
<dbReference type="NCBIfam" id="TIGR00061">
    <property type="entry name" value="L21"/>
    <property type="match status" value="1"/>
</dbReference>
<comment type="similarity">
    <text evidence="3 4">Belongs to the bacterial ribosomal protein bL21 family.</text>
</comment>
<dbReference type="EMBL" id="LCFQ01000013">
    <property type="protein sequence ID" value="KKS97138.1"/>
    <property type="molecule type" value="Genomic_DNA"/>
</dbReference>
<protein>
    <recommendedName>
        <fullName evidence="3">Large ribosomal subunit protein bL21</fullName>
    </recommendedName>
</protein>
<accession>A0A0G1GE45</accession>
<comment type="subunit">
    <text evidence="3">Part of the 50S ribosomal subunit. Contacts protein L20.</text>
</comment>
<evidence type="ECO:0000313" key="6">
    <source>
        <dbReference type="Proteomes" id="UP000034090"/>
    </source>
</evidence>
<evidence type="ECO:0000256" key="4">
    <source>
        <dbReference type="RuleBase" id="RU000562"/>
    </source>
</evidence>
<evidence type="ECO:0000256" key="1">
    <source>
        <dbReference type="ARBA" id="ARBA00022980"/>
    </source>
</evidence>
<gene>
    <name evidence="3" type="primary">rplU</name>
    <name evidence="5" type="ORF">UV74_C0013G0260</name>
</gene>
<keyword evidence="1 3" id="KW-0689">Ribosomal protein</keyword>
<dbReference type="STRING" id="1618578.UV74_C0013G0260"/>
<organism evidence="5 6">
    <name type="scientific">Candidatus Woesebacteria bacterium GW2011_GWB1_43_14</name>
    <dbReference type="NCBI Taxonomy" id="1618578"/>
    <lineage>
        <taxon>Bacteria</taxon>
        <taxon>Candidatus Woeseibacteriota</taxon>
    </lineage>
</organism>
<comment type="function">
    <text evidence="3 4">This protein binds to 23S rRNA in the presence of protein L20.</text>
</comment>
<evidence type="ECO:0000256" key="3">
    <source>
        <dbReference type="HAMAP-Rule" id="MF_01363"/>
    </source>
</evidence>
<name>A0A0G1GE45_9BACT</name>
<dbReference type="InterPro" id="IPR001787">
    <property type="entry name" value="Ribosomal_bL21"/>
</dbReference>
<dbReference type="AlphaFoldDB" id="A0A0G1GE45"/>
<reference evidence="5 6" key="1">
    <citation type="journal article" date="2015" name="Nature">
        <title>rRNA introns, odd ribosomes, and small enigmatic genomes across a large radiation of phyla.</title>
        <authorList>
            <person name="Brown C.T."/>
            <person name="Hug L.A."/>
            <person name="Thomas B.C."/>
            <person name="Sharon I."/>
            <person name="Castelle C.J."/>
            <person name="Singh A."/>
            <person name="Wilkins M.J."/>
            <person name="Williams K.H."/>
            <person name="Banfield J.F."/>
        </authorList>
    </citation>
    <scope>NUCLEOTIDE SEQUENCE [LARGE SCALE GENOMIC DNA]</scope>
</reference>
<sequence length="100" mass="11490">MKYAVVRIKGRQYKVSEGEEFLVDFLGKDKPEAEVLLMVNDEKVKVGTPKVKGAKVVLKVLEPEVKGKKLHIQKYRAKSRYRKKIGFRPVFTSLQVKSIN</sequence>
<dbReference type="InterPro" id="IPR036164">
    <property type="entry name" value="bL21-like_sf"/>
</dbReference>
<dbReference type="GO" id="GO:0005840">
    <property type="term" value="C:ribosome"/>
    <property type="evidence" value="ECO:0007669"/>
    <property type="project" value="UniProtKB-KW"/>
</dbReference>
<dbReference type="Proteomes" id="UP000034090">
    <property type="component" value="Unassembled WGS sequence"/>
</dbReference>
<dbReference type="GO" id="GO:0019843">
    <property type="term" value="F:rRNA binding"/>
    <property type="evidence" value="ECO:0007669"/>
    <property type="project" value="UniProtKB-UniRule"/>
</dbReference>
<keyword evidence="2 3" id="KW-0687">Ribonucleoprotein</keyword>
<dbReference type="Pfam" id="PF00829">
    <property type="entry name" value="Ribosomal_L21p"/>
    <property type="match status" value="1"/>
</dbReference>
<dbReference type="GO" id="GO:1990904">
    <property type="term" value="C:ribonucleoprotein complex"/>
    <property type="evidence" value="ECO:0007669"/>
    <property type="project" value="UniProtKB-KW"/>
</dbReference>
<keyword evidence="3 4" id="KW-0699">rRNA-binding</keyword>
<evidence type="ECO:0000313" key="5">
    <source>
        <dbReference type="EMBL" id="KKS97138.1"/>
    </source>
</evidence>
<keyword evidence="3 4" id="KW-0694">RNA-binding</keyword>
<dbReference type="InterPro" id="IPR028909">
    <property type="entry name" value="bL21-like"/>
</dbReference>
<comment type="caution">
    <text evidence="5">The sequence shown here is derived from an EMBL/GenBank/DDBJ whole genome shotgun (WGS) entry which is preliminary data.</text>
</comment>
<dbReference type="SUPFAM" id="SSF141091">
    <property type="entry name" value="L21p-like"/>
    <property type="match status" value="1"/>
</dbReference>
<dbReference type="GO" id="GO:0005737">
    <property type="term" value="C:cytoplasm"/>
    <property type="evidence" value="ECO:0007669"/>
    <property type="project" value="UniProtKB-ARBA"/>
</dbReference>